<dbReference type="EMBL" id="AVPJ01000002">
    <property type="protein sequence ID" value="KGN34285.1"/>
    <property type="molecule type" value="Genomic_DNA"/>
</dbReference>
<evidence type="ECO:0000256" key="1">
    <source>
        <dbReference type="ARBA" id="ARBA00004651"/>
    </source>
</evidence>
<dbReference type="SUPFAM" id="SSF52402">
    <property type="entry name" value="Adenine nucleotide alpha hydrolases-like"/>
    <property type="match status" value="1"/>
</dbReference>
<organism evidence="9 10">
    <name type="scientific">Knoellia sinensis KCTC 19936</name>
    <dbReference type="NCBI Taxonomy" id="1385520"/>
    <lineage>
        <taxon>Bacteria</taxon>
        <taxon>Bacillati</taxon>
        <taxon>Actinomycetota</taxon>
        <taxon>Actinomycetes</taxon>
        <taxon>Micrococcales</taxon>
        <taxon>Intrasporangiaceae</taxon>
        <taxon>Knoellia</taxon>
    </lineage>
</organism>
<dbReference type="InterPro" id="IPR020846">
    <property type="entry name" value="MFS_dom"/>
</dbReference>
<dbReference type="AlphaFoldDB" id="A0A0A0JA12"/>
<feature type="transmembrane region" description="Helical" evidence="7">
    <location>
        <begin position="404"/>
        <end position="422"/>
    </location>
</feature>
<dbReference type="CDD" id="cd00293">
    <property type="entry name" value="USP-like"/>
    <property type="match status" value="1"/>
</dbReference>
<keyword evidence="6 7" id="KW-0472">Membrane</keyword>
<evidence type="ECO:0000256" key="4">
    <source>
        <dbReference type="ARBA" id="ARBA00022692"/>
    </source>
</evidence>
<dbReference type="PRINTS" id="PR01438">
    <property type="entry name" value="UNVRSLSTRESS"/>
</dbReference>
<protein>
    <submittedName>
        <fullName evidence="9">Sugar transporter</fullName>
    </submittedName>
</protein>
<dbReference type="InterPro" id="IPR036259">
    <property type="entry name" value="MFS_trans_sf"/>
</dbReference>
<dbReference type="InterPro" id="IPR011701">
    <property type="entry name" value="MFS"/>
</dbReference>
<feature type="transmembrane region" description="Helical" evidence="7">
    <location>
        <begin position="335"/>
        <end position="357"/>
    </location>
</feature>
<dbReference type="Pfam" id="PF00582">
    <property type="entry name" value="Usp"/>
    <property type="match status" value="1"/>
</dbReference>
<feature type="transmembrane region" description="Helical" evidence="7">
    <location>
        <begin position="169"/>
        <end position="191"/>
    </location>
</feature>
<feature type="transmembrane region" description="Helical" evidence="7">
    <location>
        <begin position="77"/>
        <end position="108"/>
    </location>
</feature>
<comment type="subcellular location">
    <subcellularLocation>
        <location evidence="1">Cell membrane</location>
        <topology evidence="1">Multi-pass membrane protein</topology>
    </subcellularLocation>
</comment>
<comment type="caution">
    <text evidence="9">The sequence shown here is derived from an EMBL/GenBank/DDBJ whole genome shotgun (WGS) entry which is preliminary data.</text>
</comment>
<gene>
    <name evidence="9" type="ORF">N802_13060</name>
</gene>
<dbReference type="GO" id="GO:0022857">
    <property type="term" value="F:transmembrane transporter activity"/>
    <property type="evidence" value="ECO:0007669"/>
    <property type="project" value="InterPro"/>
</dbReference>
<dbReference type="eggNOG" id="COG2211">
    <property type="taxonomic scope" value="Bacteria"/>
</dbReference>
<dbReference type="PANTHER" id="PTHR19432:SF35">
    <property type="entry name" value="SOLUTE CARRIER FAMILY 45 MEMBER 3 ISOFORM X1"/>
    <property type="match status" value="1"/>
</dbReference>
<feature type="transmembrane region" description="Helical" evidence="7">
    <location>
        <begin position="369"/>
        <end position="392"/>
    </location>
</feature>
<dbReference type="PROSITE" id="PS50850">
    <property type="entry name" value="MFS"/>
    <property type="match status" value="1"/>
</dbReference>
<name>A0A0A0JA12_9MICO</name>
<dbReference type="Gene3D" id="1.20.1250.20">
    <property type="entry name" value="MFS general substrate transporter like domains"/>
    <property type="match status" value="2"/>
</dbReference>
<dbReference type="GO" id="GO:0005886">
    <property type="term" value="C:plasma membrane"/>
    <property type="evidence" value="ECO:0007669"/>
    <property type="project" value="UniProtKB-SubCell"/>
</dbReference>
<evidence type="ECO:0000259" key="8">
    <source>
        <dbReference type="PROSITE" id="PS50850"/>
    </source>
</evidence>
<dbReference type="InterPro" id="IPR006015">
    <property type="entry name" value="Universal_stress_UspA"/>
</dbReference>
<evidence type="ECO:0000256" key="2">
    <source>
        <dbReference type="ARBA" id="ARBA00008791"/>
    </source>
</evidence>
<dbReference type="eggNOG" id="COG0589">
    <property type="taxonomic scope" value="Bacteria"/>
</dbReference>
<sequence length="596" mass="64399">MTQRNIFMMNAGFFGVQFSFALTQTAINPLFTAMGADGHSLPLLNLAGPMTGLLIQPLIGAMSDRTWSDRWGRRRPYILAGSVVMIALCIVFPFISILWLGVLGLWLLDAGNNTSMEPYRALISDRLPKNQLARGFLIQSMLTGAGAVLANFSIFAFQKAAPGLAPNGIPYWAYVCFWLGAICIAITMFIAMRKRIELTPSEEEFAEMAEAKGGIGSFVKDIAGAVKVMPLAMHKIGLVFMFQFYAMFIYWQFVALSVGRSIFGVSDPEAQATLQNEAAGWSGLLNGSYNLVCAISALALLPLVQRYGGKFTHAAALVLGGLSMIWLSTANSQTTSILAMIGIGIMWASIVGVPYLMVASMVPPGRSGIYMGILNMMIVVPMLIETVTFGWIYQNLLDNDPTKAMFLAGALMLIGAVAMLWVTTPSDADESTIVPLGAPTGKLSTYERVIVGSDGTDHTLYGVHRAMEIAASANCRLTIVTAYLPEGTPDPDRGREEIYGEEAARHALKMTVNDLNHYRVRTYDSMLVPGDVSDALLQASADNPRRLIVVGNRGLGEHGEGVLGSVAAKVVKNAKSDVIIVQTDDLSDDVRLLRKG</sequence>
<evidence type="ECO:0000256" key="7">
    <source>
        <dbReference type="SAM" id="Phobius"/>
    </source>
</evidence>
<keyword evidence="3" id="KW-0813">Transport</keyword>
<keyword evidence="9" id="KW-0762">Sugar transport</keyword>
<keyword evidence="10" id="KW-1185">Reference proteome</keyword>
<evidence type="ECO:0000256" key="6">
    <source>
        <dbReference type="ARBA" id="ARBA00023136"/>
    </source>
</evidence>
<dbReference type="PANTHER" id="PTHR19432">
    <property type="entry name" value="SUGAR TRANSPORTER"/>
    <property type="match status" value="1"/>
</dbReference>
<reference evidence="9 10" key="1">
    <citation type="submission" date="2013-08" db="EMBL/GenBank/DDBJ databases">
        <title>The genome sequence of Knoellia sinensis.</title>
        <authorList>
            <person name="Zhu W."/>
            <person name="Wang G."/>
        </authorList>
    </citation>
    <scope>NUCLEOTIDE SEQUENCE [LARGE SCALE GENOMIC DNA]</scope>
    <source>
        <strain evidence="9 10">KCTC 19936</strain>
    </source>
</reference>
<dbReference type="InterPro" id="IPR006016">
    <property type="entry name" value="UspA"/>
</dbReference>
<proteinExistence type="inferred from homology"/>
<evidence type="ECO:0000256" key="3">
    <source>
        <dbReference type="ARBA" id="ARBA00022448"/>
    </source>
</evidence>
<dbReference type="Proteomes" id="UP000030002">
    <property type="component" value="Unassembled WGS sequence"/>
</dbReference>
<keyword evidence="4 7" id="KW-0812">Transmembrane</keyword>
<keyword evidence="5 7" id="KW-1133">Transmembrane helix</keyword>
<feature type="transmembrane region" description="Helical" evidence="7">
    <location>
        <begin position="278"/>
        <end position="304"/>
    </location>
</feature>
<evidence type="ECO:0000256" key="5">
    <source>
        <dbReference type="ARBA" id="ARBA00022989"/>
    </source>
</evidence>
<accession>A0A0A0JA12</accession>
<feature type="transmembrane region" description="Helical" evidence="7">
    <location>
        <begin position="236"/>
        <end position="258"/>
    </location>
</feature>
<dbReference type="SUPFAM" id="SSF103473">
    <property type="entry name" value="MFS general substrate transporter"/>
    <property type="match status" value="1"/>
</dbReference>
<feature type="transmembrane region" description="Helical" evidence="7">
    <location>
        <begin position="311"/>
        <end position="329"/>
    </location>
</feature>
<evidence type="ECO:0000313" key="10">
    <source>
        <dbReference type="Proteomes" id="UP000030002"/>
    </source>
</evidence>
<feature type="transmembrane region" description="Helical" evidence="7">
    <location>
        <begin position="136"/>
        <end position="157"/>
    </location>
</feature>
<dbReference type="Pfam" id="PF07690">
    <property type="entry name" value="MFS_1"/>
    <property type="match status" value="1"/>
</dbReference>
<evidence type="ECO:0000313" key="9">
    <source>
        <dbReference type="EMBL" id="KGN34285.1"/>
    </source>
</evidence>
<dbReference type="Gene3D" id="3.40.50.620">
    <property type="entry name" value="HUPs"/>
    <property type="match status" value="1"/>
</dbReference>
<feature type="domain" description="Major facilitator superfamily (MFS) profile" evidence="8">
    <location>
        <begin position="5"/>
        <end position="427"/>
    </location>
</feature>
<dbReference type="InterPro" id="IPR014729">
    <property type="entry name" value="Rossmann-like_a/b/a_fold"/>
</dbReference>
<comment type="similarity">
    <text evidence="2">Belongs to the universal stress protein A family.</text>
</comment>